<dbReference type="CDD" id="cd01283">
    <property type="entry name" value="cytidine_deaminase"/>
    <property type="match status" value="1"/>
</dbReference>
<feature type="binding site" evidence="6 8">
    <location>
        <begin position="93"/>
        <end position="95"/>
    </location>
    <ligand>
        <name>substrate</name>
    </ligand>
</feature>
<evidence type="ECO:0000259" key="10">
    <source>
        <dbReference type="PROSITE" id="PS51747"/>
    </source>
</evidence>
<dbReference type="GO" id="GO:0004126">
    <property type="term" value="F:cytidine deaminase activity"/>
    <property type="evidence" value="ECO:0007669"/>
    <property type="project" value="UniProtKB-UniRule"/>
</dbReference>
<organism evidence="11 12">
    <name type="scientific">Pasteurella bettyae CCUG 2042</name>
    <dbReference type="NCBI Taxonomy" id="1095749"/>
    <lineage>
        <taxon>Bacteria</taxon>
        <taxon>Pseudomonadati</taxon>
        <taxon>Pseudomonadota</taxon>
        <taxon>Gammaproteobacteria</taxon>
        <taxon>Pasteurellales</taxon>
        <taxon>Pasteurellaceae</taxon>
        <taxon>Pasteurella</taxon>
    </lineage>
</organism>
<comment type="function">
    <text evidence="6">This enzyme scavenges exogenous and endogenous cytidine and 2'-deoxycytidine for UMP synthesis.</text>
</comment>
<dbReference type="EMBL" id="AJSX01000004">
    <property type="protein sequence ID" value="EIJ71927.1"/>
    <property type="molecule type" value="Genomic_DNA"/>
</dbReference>
<evidence type="ECO:0000256" key="1">
    <source>
        <dbReference type="ARBA" id="ARBA00006576"/>
    </source>
</evidence>
<feature type="binding site" evidence="6 9">
    <location>
        <position position="106"/>
    </location>
    <ligand>
        <name>Zn(2+)</name>
        <dbReference type="ChEBI" id="CHEBI:29105"/>
        <note>catalytic</note>
    </ligand>
</feature>
<keyword evidence="3 6" id="KW-0479">Metal-binding</keyword>
<protein>
    <recommendedName>
        <fullName evidence="6">Cytidine deaminase</fullName>
        <ecNumber evidence="6">3.5.4.5</ecNumber>
    </recommendedName>
    <alternativeName>
        <fullName evidence="6">Cytidine aminohydrolase</fullName>
        <shortName evidence="6">CDA</shortName>
    </alternativeName>
</protein>
<dbReference type="eggNOG" id="COG0295">
    <property type="taxonomic scope" value="Bacteria"/>
</dbReference>
<feature type="binding site" evidence="6 9">
    <location>
        <position position="136"/>
    </location>
    <ligand>
        <name>Zn(2+)</name>
        <dbReference type="ChEBI" id="CHEBI:29105"/>
        <note>catalytic</note>
    </ligand>
</feature>
<dbReference type="SUPFAM" id="SSF53927">
    <property type="entry name" value="Cytidine deaminase-like"/>
    <property type="match status" value="2"/>
</dbReference>
<dbReference type="PATRIC" id="fig|1095749.3.peg.138"/>
<dbReference type="GO" id="GO:0042802">
    <property type="term" value="F:identical protein binding"/>
    <property type="evidence" value="ECO:0007669"/>
    <property type="project" value="UniProtKB-ARBA"/>
</dbReference>
<dbReference type="Pfam" id="PF00383">
    <property type="entry name" value="dCMP_cyt_deam_1"/>
    <property type="match status" value="1"/>
</dbReference>
<keyword evidence="5 6" id="KW-0862">Zinc</keyword>
<accession>I3DJN4</accession>
<dbReference type="FunFam" id="3.40.140.10:FF:000007">
    <property type="entry name" value="Cytidine deaminase"/>
    <property type="match status" value="1"/>
</dbReference>
<feature type="domain" description="CMP/dCMP-type deaminase" evidence="10">
    <location>
        <begin position="52"/>
        <end position="172"/>
    </location>
</feature>
<evidence type="ECO:0000256" key="6">
    <source>
        <dbReference type="HAMAP-Rule" id="MF_01558"/>
    </source>
</evidence>
<sequence>MKDCIEHRLTMLANETQSHIISRMVQQIQQQDYKALIPQAVVQKFCNEFQIKPVDLALQCLPIAACYALTPISHFNVGAIAIGISGNFYFGANQEFTAAAMQQTVHAEQSAISHAWIAGEKAIMHMVVNYTPCGHCRQFMNELNTASQLRIHLPHSQNHLLHSYLPDAFGPKDLNIEKVLFDPQIHSIQQHSDDPVVQAVIAGVSQSYAPYSQALSAVALQIGEQIIVGRYAENAAFNPSFLPLQSALNYQRLQGYFNIPVSRIVMAEVKSGLSHKTMTESLAKAYLEQPIEYISL</sequence>
<evidence type="ECO:0000256" key="5">
    <source>
        <dbReference type="ARBA" id="ARBA00022833"/>
    </source>
</evidence>
<evidence type="ECO:0000256" key="9">
    <source>
        <dbReference type="PIRSR" id="PIRSR006334-3"/>
    </source>
</evidence>
<comment type="similarity">
    <text evidence="1 6">Belongs to the cytidine and deoxycytidylate deaminase family.</text>
</comment>
<dbReference type="PANTHER" id="PTHR11644">
    <property type="entry name" value="CYTIDINE DEAMINASE"/>
    <property type="match status" value="1"/>
</dbReference>
<dbReference type="GO" id="GO:0055086">
    <property type="term" value="P:nucleobase-containing small molecule metabolic process"/>
    <property type="evidence" value="ECO:0007669"/>
    <property type="project" value="UniProtKB-ARBA"/>
</dbReference>
<dbReference type="InterPro" id="IPR013171">
    <property type="entry name" value="Cyd/dCyd_deaminase_Zn-bd"/>
</dbReference>
<dbReference type="NCBIfam" id="NF006537">
    <property type="entry name" value="PRK09027.1"/>
    <property type="match status" value="1"/>
</dbReference>
<comment type="caution">
    <text evidence="11">The sequence shown here is derived from an EMBL/GenBank/DDBJ whole genome shotgun (WGS) entry which is preliminary data.</text>
</comment>
<evidence type="ECO:0000256" key="4">
    <source>
        <dbReference type="ARBA" id="ARBA00022801"/>
    </source>
</evidence>
<dbReference type="EC" id="3.5.4.5" evidence="6"/>
<dbReference type="AlphaFoldDB" id="I3DJN4"/>
<dbReference type="HAMAP" id="MF_01558">
    <property type="entry name" value="Cyt_deam"/>
    <property type="match status" value="1"/>
</dbReference>
<keyword evidence="4 6" id="KW-0378">Hydrolase</keyword>
<dbReference type="InterPro" id="IPR016193">
    <property type="entry name" value="Cytidine_deaminase-like"/>
</dbReference>
<dbReference type="InterPro" id="IPR020797">
    <property type="entry name" value="Cytidine_deaminase_bacteria"/>
</dbReference>
<gene>
    <name evidence="6" type="primary">cdd</name>
    <name evidence="11" type="ORF">HMPREF1052_1120</name>
</gene>
<proteinExistence type="inferred from homology"/>
<feature type="binding site" evidence="6 9">
    <location>
        <position position="133"/>
    </location>
    <ligand>
        <name>Zn(2+)</name>
        <dbReference type="ChEBI" id="CHEBI:29105"/>
        <note>catalytic</note>
    </ligand>
</feature>
<evidence type="ECO:0000256" key="3">
    <source>
        <dbReference type="ARBA" id="ARBA00022723"/>
    </source>
</evidence>
<comment type="cofactor">
    <cofactor evidence="6 9">
        <name>Zn(2+)</name>
        <dbReference type="ChEBI" id="CHEBI:29105"/>
    </cofactor>
    <text evidence="6 9">Binds 1 zinc ion.</text>
</comment>
<dbReference type="PROSITE" id="PS00903">
    <property type="entry name" value="CYT_DCMP_DEAMINASES_1"/>
    <property type="match status" value="1"/>
</dbReference>
<dbReference type="GO" id="GO:0008270">
    <property type="term" value="F:zinc ion binding"/>
    <property type="evidence" value="ECO:0007669"/>
    <property type="project" value="UniProtKB-UniRule"/>
</dbReference>
<dbReference type="OrthoDB" id="9795347at2"/>
<dbReference type="GO" id="GO:0072527">
    <property type="term" value="P:pyrimidine-containing compound metabolic process"/>
    <property type="evidence" value="ECO:0007669"/>
    <property type="project" value="UniProtKB-ARBA"/>
</dbReference>
<reference evidence="11 12" key="1">
    <citation type="submission" date="2012-03" db="EMBL/GenBank/DDBJ databases">
        <authorList>
            <person name="Harkins D.M."/>
            <person name="Madupu R."/>
            <person name="Durkin A.S."/>
            <person name="Torralba M."/>
            <person name="Methe B."/>
            <person name="Sutton G.G."/>
            <person name="Nelson K.E."/>
        </authorList>
    </citation>
    <scope>NUCLEOTIDE SEQUENCE [LARGE SCALE GENOMIC DNA]</scope>
    <source>
        <strain evidence="11 12">CCUG 2042</strain>
    </source>
</reference>
<feature type="domain" description="CMP/dCMP-type deaminase" evidence="10">
    <location>
        <begin position="191"/>
        <end position="296"/>
    </location>
</feature>
<dbReference type="InterPro" id="IPR016192">
    <property type="entry name" value="APOBEC/CMP_deaminase_Zn-bd"/>
</dbReference>
<dbReference type="Gene3D" id="3.40.140.10">
    <property type="entry name" value="Cytidine Deaminase, domain 2"/>
    <property type="match status" value="2"/>
</dbReference>
<dbReference type="PIRSF" id="PIRSF006334">
    <property type="entry name" value="Cdd_plus_pseudo"/>
    <property type="match status" value="1"/>
</dbReference>
<dbReference type="Pfam" id="PF08211">
    <property type="entry name" value="dCMP_cyt_deam_2"/>
    <property type="match status" value="1"/>
</dbReference>
<feature type="active site" description="Proton donor" evidence="6 7">
    <location>
        <position position="108"/>
    </location>
</feature>
<evidence type="ECO:0000313" key="11">
    <source>
        <dbReference type="EMBL" id="EIJ71927.1"/>
    </source>
</evidence>
<evidence type="ECO:0000256" key="8">
    <source>
        <dbReference type="PIRSR" id="PIRSR006334-2"/>
    </source>
</evidence>
<dbReference type="InterPro" id="IPR002125">
    <property type="entry name" value="CMP_dCMP_dom"/>
</dbReference>
<evidence type="ECO:0000256" key="2">
    <source>
        <dbReference type="ARBA" id="ARBA00011738"/>
    </source>
</evidence>
<name>I3DJN4_9PAST</name>
<evidence type="ECO:0000313" key="12">
    <source>
        <dbReference type="Proteomes" id="UP000006457"/>
    </source>
</evidence>
<dbReference type="RefSeq" id="WP_005758634.1">
    <property type="nucleotide sequence ID" value="NZ_AJSX01000004.1"/>
</dbReference>
<evidence type="ECO:0000256" key="7">
    <source>
        <dbReference type="PIRSR" id="PIRSR006334-1"/>
    </source>
</evidence>
<comment type="subunit">
    <text evidence="2 6">Homodimer.</text>
</comment>
<dbReference type="Proteomes" id="UP000006457">
    <property type="component" value="Unassembled WGS sequence"/>
</dbReference>
<comment type="catalytic activity">
    <reaction evidence="6">
        <text>2'-deoxycytidine + H2O + H(+) = 2'-deoxyuridine + NH4(+)</text>
        <dbReference type="Rhea" id="RHEA:13433"/>
        <dbReference type="ChEBI" id="CHEBI:15377"/>
        <dbReference type="ChEBI" id="CHEBI:15378"/>
        <dbReference type="ChEBI" id="CHEBI:15698"/>
        <dbReference type="ChEBI" id="CHEBI:16450"/>
        <dbReference type="ChEBI" id="CHEBI:28938"/>
        <dbReference type="EC" id="3.5.4.5"/>
    </reaction>
</comment>
<dbReference type="GO" id="GO:0005829">
    <property type="term" value="C:cytosol"/>
    <property type="evidence" value="ECO:0007669"/>
    <property type="project" value="TreeGrafter"/>
</dbReference>
<dbReference type="PROSITE" id="PS51747">
    <property type="entry name" value="CYT_DCMP_DEAMINASES_2"/>
    <property type="match status" value="2"/>
</dbReference>
<dbReference type="PANTHER" id="PTHR11644:SF2">
    <property type="entry name" value="CYTIDINE DEAMINASE"/>
    <property type="match status" value="1"/>
</dbReference>
<comment type="catalytic activity">
    <reaction evidence="6">
        <text>cytidine + H2O + H(+) = uridine + NH4(+)</text>
        <dbReference type="Rhea" id="RHEA:16069"/>
        <dbReference type="ChEBI" id="CHEBI:15377"/>
        <dbReference type="ChEBI" id="CHEBI:15378"/>
        <dbReference type="ChEBI" id="CHEBI:16704"/>
        <dbReference type="ChEBI" id="CHEBI:17562"/>
        <dbReference type="ChEBI" id="CHEBI:28938"/>
        <dbReference type="EC" id="3.5.4.5"/>
    </reaction>
</comment>
<dbReference type="InterPro" id="IPR050202">
    <property type="entry name" value="Cyt/Deoxycyt_deaminase"/>
</dbReference>
<keyword evidence="12" id="KW-1185">Reference proteome</keyword>